<dbReference type="GO" id="GO:0004553">
    <property type="term" value="F:hydrolase activity, hydrolyzing O-glycosyl compounds"/>
    <property type="evidence" value="ECO:0007669"/>
    <property type="project" value="InterPro"/>
</dbReference>
<dbReference type="RefSeq" id="WP_091545274.1">
    <property type="nucleotide sequence ID" value="NZ_FMUS01000021.1"/>
</dbReference>
<dbReference type="InterPro" id="IPR017853">
    <property type="entry name" value="GH"/>
</dbReference>
<gene>
    <name evidence="6" type="ORF">SAMN03080606_03024</name>
</gene>
<dbReference type="InterPro" id="IPR001764">
    <property type="entry name" value="Glyco_hydro_3_N"/>
</dbReference>
<dbReference type="PROSITE" id="PS51257">
    <property type="entry name" value="PROKAR_LIPOPROTEIN"/>
    <property type="match status" value="1"/>
</dbReference>
<dbReference type="PANTHER" id="PTHR30480:SF16">
    <property type="entry name" value="GLYCOSIDE HYDROLASE FAMILY 3 DOMAIN PROTEIN"/>
    <property type="match status" value="1"/>
</dbReference>
<feature type="domain" description="Glycoside hydrolase family 3 N-terminal" evidence="5">
    <location>
        <begin position="64"/>
        <end position="386"/>
    </location>
</feature>
<organism evidence="6 7">
    <name type="scientific">Alkaliphilus peptidifermentans DSM 18978</name>
    <dbReference type="NCBI Taxonomy" id="1120976"/>
    <lineage>
        <taxon>Bacteria</taxon>
        <taxon>Bacillati</taxon>
        <taxon>Bacillota</taxon>
        <taxon>Clostridia</taxon>
        <taxon>Peptostreptococcales</taxon>
        <taxon>Natronincolaceae</taxon>
        <taxon>Alkaliphilus</taxon>
    </lineage>
</organism>
<dbReference type="Proteomes" id="UP000198636">
    <property type="component" value="Unassembled WGS sequence"/>
</dbReference>
<evidence type="ECO:0000256" key="3">
    <source>
        <dbReference type="ARBA" id="ARBA00023295"/>
    </source>
</evidence>
<dbReference type="NCBIfam" id="NF003740">
    <property type="entry name" value="PRK05337.1"/>
    <property type="match status" value="1"/>
</dbReference>
<protein>
    <submittedName>
        <fullName evidence="6">Beta-N-acetylhexosaminidase</fullName>
    </submittedName>
</protein>
<name>A0A1G5JTV6_9FIRM</name>
<dbReference type="Pfam" id="PF00933">
    <property type="entry name" value="Glyco_hydro_3"/>
    <property type="match status" value="1"/>
</dbReference>
<dbReference type="InterPro" id="IPR019800">
    <property type="entry name" value="Glyco_hydro_3_AS"/>
</dbReference>
<dbReference type="STRING" id="1120976.SAMN03080606_03024"/>
<dbReference type="SUPFAM" id="SSF51445">
    <property type="entry name" value="(Trans)glycosidases"/>
    <property type="match status" value="1"/>
</dbReference>
<keyword evidence="7" id="KW-1185">Reference proteome</keyword>
<accession>A0A1G5JTV6</accession>
<reference evidence="6 7" key="1">
    <citation type="submission" date="2016-10" db="EMBL/GenBank/DDBJ databases">
        <authorList>
            <person name="de Groot N.N."/>
        </authorList>
    </citation>
    <scope>NUCLEOTIDE SEQUENCE [LARGE SCALE GENOMIC DNA]</scope>
    <source>
        <strain evidence="6 7">DSM 18978</strain>
    </source>
</reference>
<comment type="similarity">
    <text evidence="1">Belongs to the glycosyl hydrolase 3 family.</text>
</comment>
<evidence type="ECO:0000256" key="2">
    <source>
        <dbReference type="ARBA" id="ARBA00022801"/>
    </source>
</evidence>
<dbReference type="GO" id="GO:0005975">
    <property type="term" value="P:carbohydrate metabolic process"/>
    <property type="evidence" value="ECO:0007669"/>
    <property type="project" value="InterPro"/>
</dbReference>
<dbReference type="PROSITE" id="PS00775">
    <property type="entry name" value="GLYCOSYL_HYDROL_F3"/>
    <property type="match status" value="1"/>
</dbReference>
<keyword evidence="3" id="KW-0326">Glycosidase</keyword>
<dbReference type="GO" id="GO:0009254">
    <property type="term" value="P:peptidoglycan turnover"/>
    <property type="evidence" value="ECO:0007669"/>
    <property type="project" value="TreeGrafter"/>
</dbReference>
<evidence type="ECO:0000259" key="5">
    <source>
        <dbReference type="Pfam" id="PF00933"/>
    </source>
</evidence>
<dbReference type="PANTHER" id="PTHR30480">
    <property type="entry name" value="BETA-HEXOSAMINIDASE-RELATED"/>
    <property type="match status" value="1"/>
</dbReference>
<dbReference type="Gene3D" id="3.20.20.300">
    <property type="entry name" value="Glycoside hydrolase, family 3, N-terminal domain"/>
    <property type="match status" value="1"/>
</dbReference>
<feature type="region of interest" description="Disordered" evidence="4">
    <location>
        <begin position="26"/>
        <end position="53"/>
    </location>
</feature>
<feature type="compositionally biased region" description="Acidic residues" evidence="4">
    <location>
        <begin position="39"/>
        <end position="48"/>
    </location>
</feature>
<keyword evidence="2" id="KW-0378">Hydrolase</keyword>
<evidence type="ECO:0000256" key="4">
    <source>
        <dbReference type="SAM" id="MobiDB-lite"/>
    </source>
</evidence>
<dbReference type="InterPro" id="IPR050226">
    <property type="entry name" value="NagZ_Beta-hexosaminidase"/>
</dbReference>
<dbReference type="AlphaFoldDB" id="A0A1G5JTV6"/>
<dbReference type="InterPro" id="IPR036962">
    <property type="entry name" value="Glyco_hydro_3_N_sf"/>
</dbReference>
<evidence type="ECO:0000313" key="7">
    <source>
        <dbReference type="Proteomes" id="UP000198636"/>
    </source>
</evidence>
<dbReference type="EMBL" id="FMUS01000021">
    <property type="protein sequence ID" value="SCY91300.1"/>
    <property type="molecule type" value="Genomic_DNA"/>
</dbReference>
<dbReference type="OrthoDB" id="9805821at2"/>
<evidence type="ECO:0000256" key="1">
    <source>
        <dbReference type="ARBA" id="ARBA00005336"/>
    </source>
</evidence>
<proteinExistence type="inferred from homology"/>
<evidence type="ECO:0000313" key="6">
    <source>
        <dbReference type="EMBL" id="SCY91300.1"/>
    </source>
</evidence>
<sequence>MSKKLTFFIVIIIALVLMSGCFPTIQEEKTENPPPQQNNDEENTEDINEEIKEDPIKKQIEKMTIDEKIGLLVIVGLDGYAIDDDSKSLIEEYYVGGFILFGRNVKNTNSLLQLINSLKSTNKNNKIPLFISIDEEGGRVSRVPKEFMKVPTNRKIGQINNKELSFEIGNVIGEKIRALGFNLNFAPVMDIDSNPLNPVIGDRSFGSDERIVSQLGIETMKGLQNSGVIPVVKHFPGHGDTFLDSHISLPTVDKDLNSLQQFELIPFKEAIDNNADAVMIAHILYSRIDSENPATLSKTIITEVLRNQMNFEGVVITDDMTMGAIIENYDIGDAAVKSVNAGSDIILVCHGYDNAIKVIKDLKSAVEGGIISIEKIDESLYRILQLKHKYDLKDEVIDSIDVWKINSQIEKILNEIQ</sequence>